<sequence length="255" mass="30524">MANNKMIMNLDNDDDNFNSKKSFNIHEYLKEHPLLAGIIVKNEILFECHGEAPSPSKDYGQIEINLDQIIIRWWKITLRNIEGSIYPGQIKDSYEDFLYNKIAHHEINRIFGKKIVNYCLNIVSGQIDLFKYLPLNIQIKIFSFINIDDIPQISLVSKLFRLISRHNDLWKIFYIRQHGKKILKNKYFINLVQIRGWRYLFFTNKLKLQMELRRQALLDVYQEKQHSLDLINKQEHRQQFLLNSSSILNQEEQQQ</sequence>
<dbReference type="InterPro" id="IPR001810">
    <property type="entry name" value="F-box_dom"/>
</dbReference>
<evidence type="ECO:0000259" key="1">
    <source>
        <dbReference type="PROSITE" id="PS50181"/>
    </source>
</evidence>
<dbReference type="PROSITE" id="PS50181">
    <property type="entry name" value="FBOX"/>
    <property type="match status" value="1"/>
</dbReference>
<evidence type="ECO:0000313" key="2">
    <source>
        <dbReference type="EMBL" id="CAF3426316.1"/>
    </source>
</evidence>
<name>A0A818CCY5_9BILA</name>
<dbReference type="SMART" id="SM00256">
    <property type="entry name" value="FBOX"/>
    <property type="match status" value="1"/>
</dbReference>
<dbReference type="InterPro" id="IPR036047">
    <property type="entry name" value="F-box-like_dom_sf"/>
</dbReference>
<accession>A0A818CCY5</accession>
<reference evidence="2" key="1">
    <citation type="submission" date="2021-02" db="EMBL/GenBank/DDBJ databases">
        <authorList>
            <person name="Nowell W R."/>
        </authorList>
    </citation>
    <scope>NUCLEOTIDE SEQUENCE</scope>
</reference>
<evidence type="ECO:0000313" key="4">
    <source>
        <dbReference type="Proteomes" id="UP000663825"/>
    </source>
</evidence>
<protein>
    <recommendedName>
        <fullName evidence="1">F-box domain-containing protein</fullName>
    </recommendedName>
</protein>
<organism evidence="2 4">
    <name type="scientific">Rotaria socialis</name>
    <dbReference type="NCBI Taxonomy" id="392032"/>
    <lineage>
        <taxon>Eukaryota</taxon>
        <taxon>Metazoa</taxon>
        <taxon>Spiralia</taxon>
        <taxon>Gnathifera</taxon>
        <taxon>Rotifera</taxon>
        <taxon>Eurotatoria</taxon>
        <taxon>Bdelloidea</taxon>
        <taxon>Philodinida</taxon>
        <taxon>Philodinidae</taxon>
        <taxon>Rotaria</taxon>
    </lineage>
</organism>
<dbReference type="Pfam" id="PF12937">
    <property type="entry name" value="F-box-like"/>
    <property type="match status" value="1"/>
</dbReference>
<dbReference type="EMBL" id="CAJOBP010002088">
    <property type="protein sequence ID" value="CAF4333401.1"/>
    <property type="molecule type" value="Genomic_DNA"/>
</dbReference>
<dbReference type="Gene3D" id="1.20.1280.50">
    <property type="match status" value="1"/>
</dbReference>
<feature type="domain" description="F-box" evidence="1">
    <location>
        <begin position="127"/>
        <end position="173"/>
    </location>
</feature>
<evidence type="ECO:0000313" key="3">
    <source>
        <dbReference type="EMBL" id="CAF4333401.1"/>
    </source>
</evidence>
<dbReference type="EMBL" id="CAJNXB010005470">
    <property type="protein sequence ID" value="CAF3426316.1"/>
    <property type="molecule type" value="Genomic_DNA"/>
</dbReference>
<dbReference type="OrthoDB" id="3219396at2759"/>
<dbReference type="AlphaFoldDB" id="A0A818CCY5"/>
<gene>
    <name evidence="2" type="ORF">TIS948_LOCUS29935</name>
    <name evidence="3" type="ORF">UJA718_LOCUS14648</name>
</gene>
<comment type="caution">
    <text evidence="2">The sequence shown here is derived from an EMBL/GenBank/DDBJ whole genome shotgun (WGS) entry which is preliminary data.</text>
</comment>
<proteinExistence type="predicted"/>
<keyword evidence="5" id="KW-1185">Reference proteome</keyword>
<evidence type="ECO:0000313" key="5">
    <source>
        <dbReference type="Proteomes" id="UP000663873"/>
    </source>
</evidence>
<dbReference type="Proteomes" id="UP000663825">
    <property type="component" value="Unassembled WGS sequence"/>
</dbReference>
<dbReference type="SUPFAM" id="SSF81383">
    <property type="entry name" value="F-box domain"/>
    <property type="match status" value="1"/>
</dbReference>
<dbReference type="Proteomes" id="UP000663873">
    <property type="component" value="Unassembled WGS sequence"/>
</dbReference>